<dbReference type="EMBL" id="CM001882">
    <property type="protein sequence ID" value="EOY03243.1"/>
    <property type="molecule type" value="Genomic_DNA"/>
</dbReference>
<keyword evidence="2" id="KW-1185">Reference proteome</keyword>
<name>A0A061EF61_THECC</name>
<reference evidence="1 2" key="1">
    <citation type="journal article" date="2013" name="Genome Biol.">
        <title>The genome sequence of the most widely cultivated cacao type and its use to identify candidate genes regulating pod color.</title>
        <authorList>
            <person name="Motamayor J.C."/>
            <person name="Mockaitis K."/>
            <person name="Schmutz J."/>
            <person name="Haiminen N."/>
            <person name="Iii D.L."/>
            <person name="Cornejo O."/>
            <person name="Findley S.D."/>
            <person name="Zheng P."/>
            <person name="Utro F."/>
            <person name="Royaert S."/>
            <person name="Saski C."/>
            <person name="Jenkins J."/>
            <person name="Podicheti R."/>
            <person name="Zhao M."/>
            <person name="Scheffler B.E."/>
            <person name="Stack J.C."/>
            <person name="Feltus F.A."/>
            <person name="Mustiga G.M."/>
            <person name="Amores F."/>
            <person name="Phillips W."/>
            <person name="Marelli J.P."/>
            <person name="May G.D."/>
            <person name="Shapiro H."/>
            <person name="Ma J."/>
            <person name="Bustamante C.D."/>
            <person name="Schnell R.J."/>
            <person name="Main D."/>
            <person name="Gilbert D."/>
            <person name="Parida L."/>
            <person name="Kuhn D.N."/>
        </authorList>
    </citation>
    <scope>NUCLEOTIDE SEQUENCE [LARGE SCALE GENOMIC DNA]</scope>
    <source>
        <strain evidence="2">cv. Matina 1-6</strain>
    </source>
</reference>
<organism evidence="1 2">
    <name type="scientific">Theobroma cacao</name>
    <name type="common">Cacao</name>
    <name type="synonym">Cocoa</name>
    <dbReference type="NCBI Taxonomy" id="3641"/>
    <lineage>
        <taxon>Eukaryota</taxon>
        <taxon>Viridiplantae</taxon>
        <taxon>Streptophyta</taxon>
        <taxon>Embryophyta</taxon>
        <taxon>Tracheophyta</taxon>
        <taxon>Spermatophyta</taxon>
        <taxon>Magnoliopsida</taxon>
        <taxon>eudicotyledons</taxon>
        <taxon>Gunneridae</taxon>
        <taxon>Pentapetalae</taxon>
        <taxon>rosids</taxon>
        <taxon>malvids</taxon>
        <taxon>Malvales</taxon>
        <taxon>Malvaceae</taxon>
        <taxon>Byttnerioideae</taxon>
        <taxon>Theobroma</taxon>
    </lineage>
</organism>
<protein>
    <recommendedName>
        <fullName evidence="3">Reverse transcriptase zinc-binding domain-containing protein</fullName>
    </recommendedName>
</protein>
<dbReference type="Gramene" id="EOY03243">
    <property type="protein sequence ID" value="EOY03243"/>
    <property type="gene ID" value="TCM_017949"/>
</dbReference>
<evidence type="ECO:0000313" key="1">
    <source>
        <dbReference type="EMBL" id="EOY03243.1"/>
    </source>
</evidence>
<accession>A0A061EF61</accession>
<dbReference type="HOGENOM" id="CLU_1799969_0_0_1"/>
<proteinExistence type="predicted"/>
<sequence length="144" mass="17761">MRRLLMVLGQVWLEFVWHMIVGMLRLKRSERLPLWECLRAVFTDTRKVHWPSWQHNTCPSSEDGLDIRSLSDVFEAFSMKLWWRFQTCTSLWTRFMRDKYCTSRIQRQIQPKLHDSQTWKWMLASCPVTKQHIRWRIRRGELFF</sequence>
<dbReference type="eggNOG" id="ENOG502T0XW">
    <property type="taxonomic scope" value="Eukaryota"/>
</dbReference>
<dbReference type="AlphaFoldDB" id="A0A061EF61"/>
<dbReference type="InParanoid" id="A0A061EF61"/>
<evidence type="ECO:0008006" key="3">
    <source>
        <dbReference type="Google" id="ProtNLM"/>
    </source>
</evidence>
<evidence type="ECO:0000313" key="2">
    <source>
        <dbReference type="Proteomes" id="UP000026915"/>
    </source>
</evidence>
<dbReference type="Proteomes" id="UP000026915">
    <property type="component" value="Chromosome 4"/>
</dbReference>
<gene>
    <name evidence="1" type="ORF">TCM_017949</name>
</gene>